<gene>
    <name evidence="1" type="ORF">CBA19CS22_00505</name>
</gene>
<sequence length="491" mass="51172">MNVGGGAGAVLGTTSGISNLASSLAARLGGSAGSYFDQLRPASFRGVPFVSLGGEGGFGRRNELHEYPLRDTPWVEDIGRGTRRFRLFGFVVGDDVIAQRDFLIAACEKEGVGSLVHPTFGRRDVSLMDFRSIERWEKGRYFEFEFEFIEGGPRVFPASTVASGSVVESAADGLNVAAALNFAKTALTAIAYGAAVLGSAVSAAVGWYTSAKNFIGDARNLFRLLTNLPGDFGRFAGSATVPTFSKYPSSSVDTSGATVASLTQAATVARANLDTASATLDAAARALDASTIDDFTAAVQGVTDAVLAATPDPADSIRLLTSLAGYLPSGATTTSAIGTAMASMQSACSDLFRRTTIASIAVAASTYEPTSSDDAARVRGQVLDLIDAEMAVAGDQGDDETYEALRSLRQAIVSDLNRRGAGLPAIRTFVFGAPLPSLTLASRIYRDAARADELVAQADPVHPAFGRHRRGSGDIVGGRCHARLLRVDAGA</sequence>
<name>A0ACB5QJD0_9BURK</name>
<evidence type="ECO:0000313" key="2">
    <source>
        <dbReference type="Proteomes" id="UP001055013"/>
    </source>
</evidence>
<keyword evidence="2" id="KW-1185">Reference proteome</keyword>
<accession>A0ACB5QJD0</accession>
<evidence type="ECO:0000313" key="1">
    <source>
        <dbReference type="EMBL" id="GJH14965.1"/>
    </source>
</evidence>
<dbReference type="EMBL" id="BPUR01000001">
    <property type="protein sequence ID" value="GJH14965.1"/>
    <property type="molecule type" value="Genomic_DNA"/>
</dbReference>
<organism evidence="1 2">
    <name type="scientific">Caballeronia novacaledonica</name>
    <dbReference type="NCBI Taxonomy" id="1544861"/>
    <lineage>
        <taxon>Bacteria</taxon>
        <taxon>Pseudomonadati</taxon>
        <taxon>Pseudomonadota</taxon>
        <taxon>Betaproteobacteria</taxon>
        <taxon>Burkholderiales</taxon>
        <taxon>Burkholderiaceae</taxon>
        <taxon>Caballeronia</taxon>
    </lineage>
</organism>
<proteinExistence type="predicted"/>
<reference evidence="1" key="1">
    <citation type="submission" date="2021-09" db="EMBL/GenBank/DDBJ databases">
        <title>Isolation and characterization of 3-chlorobenzoate degrading bacteria from soils in Shizuoka.</title>
        <authorList>
            <person name="Ifat A."/>
            <person name="Ogawa N."/>
            <person name="Kimbara K."/>
            <person name="Moriuchi R."/>
            <person name="Dohra H."/>
            <person name="Shintani M."/>
        </authorList>
    </citation>
    <scope>NUCLEOTIDE SEQUENCE</scope>
    <source>
        <strain evidence="1">19CS2-2</strain>
    </source>
</reference>
<comment type="caution">
    <text evidence="1">The sequence shown here is derived from an EMBL/GenBank/DDBJ whole genome shotgun (WGS) entry which is preliminary data.</text>
</comment>
<protein>
    <submittedName>
        <fullName evidence="1">Multidrug DMT transporter</fullName>
    </submittedName>
</protein>
<dbReference type="Proteomes" id="UP001055013">
    <property type="component" value="Unassembled WGS sequence"/>
</dbReference>